<protein>
    <submittedName>
        <fullName evidence="2">Uncharacterized protein</fullName>
    </submittedName>
</protein>
<reference evidence="2 3" key="1">
    <citation type="submission" date="2024-02" db="EMBL/GenBank/DDBJ databases">
        <title>De novo assembly and annotation of 12 fungi associated with fruit tree decline syndrome in Ontario, Canada.</title>
        <authorList>
            <person name="Sulman M."/>
            <person name="Ellouze W."/>
            <person name="Ilyukhin E."/>
        </authorList>
    </citation>
    <scope>NUCLEOTIDE SEQUENCE [LARGE SCALE GENOMIC DNA]</scope>
    <source>
        <strain evidence="2 3">M42-189</strain>
    </source>
</reference>
<keyword evidence="3" id="KW-1185">Reference proteome</keyword>
<organism evidence="2 3">
    <name type="scientific">Paraconiothyrium brasiliense</name>
    <dbReference type="NCBI Taxonomy" id="300254"/>
    <lineage>
        <taxon>Eukaryota</taxon>
        <taxon>Fungi</taxon>
        <taxon>Dikarya</taxon>
        <taxon>Ascomycota</taxon>
        <taxon>Pezizomycotina</taxon>
        <taxon>Dothideomycetes</taxon>
        <taxon>Pleosporomycetidae</taxon>
        <taxon>Pleosporales</taxon>
        <taxon>Massarineae</taxon>
        <taxon>Didymosphaeriaceae</taxon>
        <taxon>Paraconiothyrium</taxon>
    </lineage>
</organism>
<comment type="caution">
    <text evidence="2">The sequence shown here is derived from an EMBL/GenBank/DDBJ whole genome shotgun (WGS) entry which is preliminary data.</text>
</comment>
<gene>
    <name evidence="2" type="ORF">SLS60_001811</name>
</gene>
<accession>A0ABR3S0F3</accession>
<evidence type="ECO:0000313" key="2">
    <source>
        <dbReference type="EMBL" id="KAL1610146.1"/>
    </source>
</evidence>
<feature type="compositionally biased region" description="Basic residues" evidence="1">
    <location>
        <begin position="91"/>
        <end position="102"/>
    </location>
</feature>
<feature type="compositionally biased region" description="Basic residues" evidence="1">
    <location>
        <begin position="59"/>
        <end position="68"/>
    </location>
</feature>
<dbReference type="Proteomes" id="UP001521785">
    <property type="component" value="Unassembled WGS sequence"/>
</dbReference>
<feature type="region of interest" description="Disordered" evidence="1">
    <location>
        <begin position="55"/>
        <end position="110"/>
    </location>
</feature>
<dbReference type="EMBL" id="JAKJXO020000002">
    <property type="protein sequence ID" value="KAL1610146.1"/>
    <property type="molecule type" value="Genomic_DNA"/>
</dbReference>
<name>A0ABR3S0F3_9PLEO</name>
<proteinExistence type="predicted"/>
<sequence length="256" mass="28250">MLTVASQLASYIYPEEEDPEGAFNWWLSPYGGTDLVPDDIKKVFDVLNSIPSGVSSFKTPKKIKKGSGKKGDDGNPKAPTKPRPGGGTSKPRPKNGGVKKKCNVPSRSSTMRLGAQKKTIRYQSCDKNNVKKTSELIVTSLTYAANARPTQNVKDCKAAWGQACYHCSSAIRVNPQWATITCPQEAATTAHRQHAKATATWSSQHRGKGWQKAMYRQEAKYDRDEYPPANLMGPHDQAFVQAGWMRKANWYVGSRG</sequence>
<evidence type="ECO:0000313" key="3">
    <source>
        <dbReference type="Proteomes" id="UP001521785"/>
    </source>
</evidence>
<evidence type="ECO:0000256" key="1">
    <source>
        <dbReference type="SAM" id="MobiDB-lite"/>
    </source>
</evidence>